<dbReference type="AlphaFoldDB" id="A0A844P0Z0"/>
<proteinExistence type="predicted"/>
<organism evidence="2 3">
    <name type="scientific">Aliivibrio fischeri</name>
    <name type="common">Vibrio fischeri</name>
    <dbReference type="NCBI Taxonomy" id="668"/>
    <lineage>
        <taxon>Bacteria</taxon>
        <taxon>Pseudomonadati</taxon>
        <taxon>Pseudomonadota</taxon>
        <taxon>Gammaproteobacteria</taxon>
        <taxon>Vibrionales</taxon>
        <taxon>Vibrionaceae</taxon>
        <taxon>Aliivibrio</taxon>
    </lineage>
</organism>
<name>A0A844P0Z0_ALIFS</name>
<feature type="transmembrane region" description="Helical" evidence="1">
    <location>
        <begin position="181"/>
        <end position="200"/>
    </location>
</feature>
<keyword evidence="1" id="KW-1133">Transmembrane helix</keyword>
<dbReference type="RefSeq" id="WP_155655625.1">
    <property type="nucleotide sequence ID" value="NZ_WOBN01000011.1"/>
</dbReference>
<dbReference type="Proteomes" id="UP000448038">
    <property type="component" value="Unassembled WGS sequence"/>
</dbReference>
<feature type="transmembrane region" description="Helical" evidence="1">
    <location>
        <begin position="375"/>
        <end position="396"/>
    </location>
</feature>
<dbReference type="EMBL" id="WOBN01000011">
    <property type="protein sequence ID" value="MUK49010.1"/>
    <property type="molecule type" value="Genomic_DNA"/>
</dbReference>
<protein>
    <recommendedName>
        <fullName evidence="4">Oligosaccharide repeat unit polymerase</fullName>
    </recommendedName>
</protein>
<sequence length="463" mass="54796">MLNFLNKKWRFIVPVLFVEMYLIFTVYLLYFGPLDWNLTNNGELVSYLVLYHLSFIFGYVLFFYQKRNKGIEEAGRCFDMDSFIVNNYGLILFFAFLGSVISYKNMTFGSSLIPESFFSDLYIGLVEPRSARANYAININNMASFGNPYISSLLLFFAPFKYILLPSLVYFWTRLRFWHKFFGFLICMIPLLGGIVTSISAINFSYFFIILITFFVIVLQQNTIKSVKAELKKRTFILSFLFVISIFSFYQFYAVKSGANLYQLAIENVEIERFDYLEKNGIIFKLDSSEDRTFLYDFYEKLTIYLVQGYKGMSISLDYPFDSTYGVGHSIFLQRVFEDYLGFNIREHTFQRKINNLWDENVYWHSAYSYFANDVGFFGVILIMFFLGYCFSFVIYRIVQYNEITSKLLLPLFAIMFLYLPANNQVFSFLEYMIPFWFLLFVIIISAYVYKKHKIQVVSEKIC</sequence>
<feature type="transmembrane region" description="Helical" evidence="1">
    <location>
        <begin position="206"/>
        <end position="224"/>
    </location>
</feature>
<keyword evidence="1" id="KW-0472">Membrane</keyword>
<evidence type="ECO:0000313" key="2">
    <source>
        <dbReference type="EMBL" id="MUK49010.1"/>
    </source>
</evidence>
<gene>
    <name evidence="2" type="ORF">GNP88_07430</name>
</gene>
<evidence type="ECO:0008006" key="4">
    <source>
        <dbReference type="Google" id="ProtNLM"/>
    </source>
</evidence>
<evidence type="ECO:0000313" key="3">
    <source>
        <dbReference type="Proteomes" id="UP000448038"/>
    </source>
</evidence>
<feature type="transmembrane region" description="Helical" evidence="1">
    <location>
        <begin position="149"/>
        <end position="172"/>
    </location>
</feature>
<comment type="caution">
    <text evidence="2">The sequence shown here is derived from an EMBL/GenBank/DDBJ whole genome shotgun (WGS) entry which is preliminary data.</text>
</comment>
<reference evidence="2 3" key="1">
    <citation type="submission" date="2019-11" db="EMBL/GenBank/DDBJ databases">
        <title>Using colonization assays and comparative genomics to discover symbiosis behaviors and factors in Vibrio fischeri.</title>
        <authorList>
            <person name="Bongrand C."/>
            <person name="Moriano-Gutierrez S."/>
            <person name="Arevalo P."/>
            <person name="Mcfall-Ngai M."/>
            <person name="Visick K."/>
            <person name="Polz M.F."/>
            <person name="Ruby E.G."/>
        </authorList>
    </citation>
    <scope>NUCLEOTIDE SEQUENCE [LARGE SCALE GENOMIC DNA]</scope>
    <source>
        <strain evidence="3">emors.4.1</strain>
    </source>
</reference>
<feature type="transmembrane region" description="Helical" evidence="1">
    <location>
        <begin position="432"/>
        <end position="450"/>
    </location>
</feature>
<feature type="transmembrane region" description="Helical" evidence="1">
    <location>
        <begin position="44"/>
        <end position="64"/>
    </location>
</feature>
<accession>A0A844P0Z0</accession>
<keyword evidence="1" id="KW-0812">Transmembrane</keyword>
<feature type="transmembrane region" description="Helical" evidence="1">
    <location>
        <begin position="12"/>
        <end position="32"/>
    </location>
</feature>
<evidence type="ECO:0000256" key="1">
    <source>
        <dbReference type="SAM" id="Phobius"/>
    </source>
</evidence>
<feature type="transmembrane region" description="Helical" evidence="1">
    <location>
        <begin position="236"/>
        <end position="253"/>
    </location>
</feature>
<feature type="transmembrane region" description="Helical" evidence="1">
    <location>
        <begin position="85"/>
        <end position="103"/>
    </location>
</feature>
<feature type="transmembrane region" description="Helical" evidence="1">
    <location>
        <begin position="408"/>
        <end position="426"/>
    </location>
</feature>